<dbReference type="AlphaFoldDB" id="A0A382EAU9"/>
<proteinExistence type="predicted"/>
<feature type="non-terminal residue" evidence="1">
    <location>
        <position position="26"/>
    </location>
</feature>
<gene>
    <name evidence="1" type="ORF">METZ01_LOCUS200682</name>
</gene>
<protein>
    <submittedName>
        <fullName evidence="1">Uncharacterized protein</fullName>
    </submittedName>
</protein>
<dbReference type="EMBL" id="UINC01043590">
    <property type="protein sequence ID" value="SVB47828.1"/>
    <property type="molecule type" value="Genomic_DNA"/>
</dbReference>
<name>A0A382EAU9_9ZZZZ</name>
<organism evidence="1">
    <name type="scientific">marine metagenome</name>
    <dbReference type="NCBI Taxonomy" id="408172"/>
    <lineage>
        <taxon>unclassified sequences</taxon>
        <taxon>metagenomes</taxon>
        <taxon>ecological metagenomes</taxon>
    </lineage>
</organism>
<evidence type="ECO:0000313" key="1">
    <source>
        <dbReference type="EMBL" id="SVB47828.1"/>
    </source>
</evidence>
<accession>A0A382EAU9</accession>
<sequence>MTFKEEQTISDIFRRYLMPGFIFQSV</sequence>
<reference evidence="1" key="1">
    <citation type="submission" date="2018-05" db="EMBL/GenBank/DDBJ databases">
        <authorList>
            <person name="Lanie J.A."/>
            <person name="Ng W.-L."/>
            <person name="Kazmierczak K.M."/>
            <person name="Andrzejewski T.M."/>
            <person name="Davidsen T.M."/>
            <person name="Wayne K.J."/>
            <person name="Tettelin H."/>
            <person name="Glass J.I."/>
            <person name="Rusch D."/>
            <person name="Podicherti R."/>
            <person name="Tsui H.-C.T."/>
            <person name="Winkler M.E."/>
        </authorList>
    </citation>
    <scope>NUCLEOTIDE SEQUENCE</scope>
</reference>